<proteinExistence type="predicted"/>
<evidence type="ECO:0000259" key="3">
    <source>
        <dbReference type="PROSITE" id="PS50887"/>
    </source>
</evidence>
<feature type="domain" description="GGDEF" evidence="3">
    <location>
        <begin position="248"/>
        <end position="384"/>
    </location>
</feature>
<reference evidence="4 5" key="1">
    <citation type="journal article" date="2015" name="Genome Announc.">
        <title>Expanding the biotechnology potential of lactobacilli through comparative genomics of 213 strains and associated genera.</title>
        <authorList>
            <person name="Sun Z."/>
            <person name="Harris H.M."/>
            <person name="McCann A."/>
            <person name="Guo C."/>
            <person name="Argimon S."/>
            <person name="Zhang W."/>
            <person name="Yang X."/>
            <person name="Jeffery I.B."/>
            <person name="Cooney J.C."/>
            <person name="Kagawa T.F."/>
            <person name="Liu W."/>
            <person name="Song Y."/>
            <person name="Salvetti E."/>
            <person name="Wrobel A."/>
            <person name="Rasinkangas P."/>
            <person name="Parkhill J."/>
            <person name="Rea M.C."/>
            <person name="O'Sullivan O."/>
            <person name="Ritari J."/>
            <person name="Douillard F.P."/>
            <person name="Paul Ross R."/>
            <person name="Yang R."/>
            <person name="Briner A.E."/>
            <person name="Felis G.E."/>
            <person name="de Vos W.M."/>
            <person name="Barrangou R."/>
            <person name="Klaenhammer T.R."/>
            <person name="Caufield P.W."/>
            <person name="Cui Y."/>
            <person name="Zhang H."/>
            <person name="O'Toole P.W."/>
        </authorList>
    </citation>
    <scope>NUCLEOTIDE SEQUENCE [LARGE SCALE GENOMIC DNA]</scope>
    <source>
        <strain evidence="4 5">DSM 23365</strain>
    </source>
</reference>
<feature type="transmembrane region" description="Helical" evidence="1">
    <location>
        <begin position="53"/>
        <end position="73"/>
    </location>
</feature>
<dbReference type="Gene3D" id="3.30.70.270">
    <property type="match status" value="1"/>
</dbReference>
<dbReference type="InterPro" id="IPR029787">
    <property type="entry name" value="Nucleotide_cyclase"/>
</dbReference>
<dbReference type="Pfam" id="PF00563">
    <property type="entry name" value="EAL"/>
    <property type="match status" value="1"/>
</dbReference>
<keyword evidence="1" id="KW-1133">Transmembrane helix</keyword>
<keyword evidence="1" id="KW-0472">Membrane</keyword>
<dbReference type="InterPro" id="IPR001633">
    <property type="entry name" value="EAL_dom"/>
</dbReference>
<feature type="transmembrane region" description="Helical" evidence="1">
    <location>
        <begin position="6"/>
        <end position="32"/>
    </location>
</feature>
<dbReference type="CDD" id="cd01949">
    <property type="entry name" value="GGDEF"/>
    <property type="match status" value="1"/>
</dbReference>
<dbReference type="PANTHER" id="PTHR45138:SF9">
    <property type="entry name" value="DIGUANYLATE CYCLASE DGCM-RELATED"/>
    <property type="match status" value="1"/>
</dbReference>
<feature type="transmembrane region" description="Helical" evidence="1">
    <location>
        <begin position="125"/>
        <end position="144"/>
    </location>
</feature>
<comment type="caution">
    <text evidence="4">The sequence shown here is derived from an EMBL/GenBank/DDBJ whole genome shotgun (WGS) entry which is preliminary data.</text>
</comment>
<organism evidence="4 5">
    <name type="scientific">Secundilactobacillus similis DSM 23365 = JCM 2765</name>
    <dbReference type="NCBI Taxonomy" id="1423804"/>
    <lineage>
        <taxon>Bacteria</taxon>
        <taxon>Bacillati</taxon>
        <taxon>Bacillota</taxon>
        <taxon>Bacilli</taxon>
        <taxon>Lactobacillales</taxon>
        <taxon>Lactobacillaceae</taxon>
        <taxon>Secundilactobacillus</taxon>
    </lineage>
</organism>
<dbReference type="EMBL" id="AYZM01000167">
    <property type="protein sequence ID" value="KRN18034.1"/>
    <property type="molecule type" value="Genomic_DNA"/>
</dbReference>
<protein>
    <submittedName>
        <fullName evidence="4">Signal transduction diguanylate cyclase</fullName>
    </submittedName>
</protein>
<dbReference type="InterPro" id="IPR050469">
    <property type="entry name" value="Diguanylate_Cyclase"/>
</dbReference>
<keyword evidence="5" id="KW-1185">Reference proteome</keyword>
<keyword evidence="1" id="KW-0812">Transmembrane</keyword>
<evidence type="ECO:0000313" key="4">
    <source>
        <dbReference type="EMBL" id="KRN18034.1"/>
    </source>
</evidence>
<evidence type="ECO:0000313" key="5">
    <source>
        <dbReference type="Proteomes" id="UP000051442"/>
    </source>
</evidence>
<dbReference type="PROSITE" id="PS50887">
    <property type="entry name" value="GGDEF"/>
    <property type="match status" value="1"/>
</dbReference>
<evidence type="ECO:0000256" key="1">
    <source>
        <dbReference type="SAM" id="Phobius"/>
    </source>
</evidence>
<name>A0A0R2ENR4_9LACO</name>
<dbReference type="Gene3D" id="3.20.20.450">
    <property type="entry name" value="EAL domain"/>
    <property type="match status" value="1"/>
</dbReference>
<dbReference type="AlphaFoldDB" id="A0A0R2ENR4"/>
<dbReference type="PATRIC" id="fig|1423804.4.peg.2621"/>
<dbReference type="SMART" id="SM00052">
    <property type="entry name" value="EAL"/>
    <property type="match status" value="1"/>
</dbReference>
<dbReference type="InterPro" id="IPR043128">
    <property type="entry name" value="Rev_trsase/Diguanyl_cyclase"/>
</dbReference>
<gene>
    <name evidence="4" type="ORF">FD14_GL002423</name>
</gene>
<dbReference type="SUPFAM" id="SSF55073">
    <property type="entry name" value="Nucleotide cyclase"/>
    <property type="match status" value="1"/>
</dbReference>
<dbReference type="PROSITE" id="PS50883">
    <property type="entry name" value="EAL"/>
    <property type="match status" value="1"/>
</dbReference>
<dbReference type="Pfam" id="PF00990">
    <property type="entry name" value="GGDEF"/>
    <property type="match status" value="1"/>
</dbReference>
<dbReference type="SUPFAM" id="SSF141868">
    <property type="entry name" value="EAL domain-like"/>
    <property type="match status" value="1"/>
</dbReference>
<dbReference type="STRING" id="1423804.FD14_GL002423"/>
<feature type="transmembrane region" description="Helical" evidence="1">
    <location>
        <begin position="151"/>
        <end position="169"/>
    </location>
</feature>
<dbReference type="PANTHER" id="PTHR45138">
    <property type="entry name" value="REGULATORY COMPONENTS OF SENSORY TRANSDUCTION SYSTEM"/>
    <property type="match status" value="1"/>
</dbReference>
<accession>A0A0R2ENR4</accession>
<sequence length="615" mass="71236">MMVMNLHLLSLPMFITQLIIASIFMSGFVSLYQELGQFLGGQKANWARIGSRVLLMVFSLGVGSLFHFMGYYVYYNAMMFHNMGLFILVFTMFDTDLKIWEYLIRAIALISVWSMHHMGHFDRPQFAISLILLGIALIALQRYGKQFRYNIWLNGGLTVYISIAFWLLLPRVSAGMQVSTAICMQAILMFILMDVAASNYWLHRHRVGVETGKMAQLVNYDSLTNAKTYALYQHEITTLFNDAKQRNEPLTLVALDVDHFKQINDYYGHLAGNDVLVGVAQTLEHVLEKYGYNRYVYRTGGEEFNIVFADKRPDDVMSIIDECWHAVQKAHYSYEEYDINVTISMGVTAMTDQDASVEDIYRRADDNLYQSKRNGRNTVTVDGETRDRNHRDAILSTYVFCPQSVMKVTADGEATPMSNELLLRNYSYEHRRWVVPEHFQVSVKTQIDLMTQLLDYKHCFSISMNLDEAQFIDPATPKALAAFRKAQPTLDYMVVEMEEWPSLTDLKSVLAEYRQADIKLVIDDVALNTNLEELDYLLPYVDGLKFTMTANDVARDRERLQTRLVYWSRIAKQYDLLFVVKGVENQEEVDWLQEHQITAYMQGYYFDRPVLPRVE</sequence>
<dbReference type="InterPro" id="IPR000160">
    <property type="entry name" value="GGDEF_dom"/>
</dbReference>
<evidence type="ECO:0000259" key="2">
    <source>
        <dbReference type="PROSITE" id="PS50883"/>
    </source>
</evidence>
<dbReference type="Proteomes" id="UP000051442">
    <property type="component" value="Unassembled WGS sequence"/>
</dbReference>
<feature type="domain" description="EAL" evidence="2">
    <location>
        <begin position="346"/>
        <end position="615"/>
    </location>
</feature>
<dbReference type="NCBIfam" id="TIGR00254">
    <property type="entry name" value="GGDEF"/>
    <property type="match status" value="1"/>
</dbReference>
<dbReference type="GO" id="GO:0052621">
    <property type="term" value="F:diguanylate cyclase activity"/>
    <property type="evidence" value="ECO:0007669"/>
    <property type="project" value="TreeGrafter"/>
</dbReference>
<dbReference type="SMART" id="SM00267">
    <property type="entry name" value="GGDEF"/>
    <property type="match status" value="1"/>
</dbReference>
<dbReference type="InterPro" id="IPR035919">
    <property type="entry name" value="EAL_sf"/>
</dbReference>